<dbReference type="EMBL" id="VNKI01000002">
    <property type="protein sequence ID" value="TVX83304.1"/>
    <property type="molecule type" value="Genomic_DNA"/>
</dbReference>
<reference evidence="2 3" key="1">
    <citation type="submission" date="2019-07" db="EMBL/GenBank/DDBJ databases">
        <title>Genome assembly of Bacillus simplex strain GGC-P6A.</title>
        <authorList>
            <person name="Jennings M.E."/>
            <person name="Barton H.A."/>
        </authorList>
    </citation>
    <scope>NUCLEOTIDE SEQUENCE [LARGE SCALE GENOMIC DNA]</scope>
    <source>
        <strain evidence="2 3">GGC-P6A</strain>
    </source>
</reference>
<comment type="caution">
    <text evidence="2">The sequence shown here is derived from an EMBL/GenBank/DDBJ whole genome shotgun (WGS) entry which is preliminary data.</text>
</comment>
<dbReference type="PROSITE" id="PS50943">
    <property type="entry name" value="HTH_CROC1"/>
    <property type="match status" value="1"/>
</dbReference>
<dbReference type="SMART" id="SM00530">
    <property type="entry name" value="HTH_XRE"/>
    <property type="match status" value="1"/>
</dbReference>
<dbReference type="CDD" id="cd00093">
    <property type="entry name" value="HTH_XRE"/>
    <property type="match status" value="1"/>
</dbReference>
<dbReference type="Proteomes" id="UP000317770">
    <property type="component" value="Unassembled WGS sequence"/>
</dbReference>
<evidence type="ECO:0000259" key="1">
    <source>
        <dbReference type="PROSITE" id="PS50943"/>
    </source>
</evidence>
<dbReference type="AlphaFoldDB" id="A0A8B5Y3H8"/>
<feature type="domain" description="HTH cro/C1-type" evidence="1">
    <location>
        <begin position="7"/>
        <end position="61"/>
    </location>
</feature>
<proteinExistence type="predicted"/>
<dbReference type="GO" id="GO:0003677">
    <property type="term" value="F:DNA binding"/>
    <property type="evidence" value="ECO:0007669"/>
    <property type="project" value="InterPro"/>
</dbReference>
<evidence type="ECO:0000313" key="2">
    <source>
        <dbReference type="EMBL" id="TVX83304.1"/>
    </source>
</evidence>
<dbReference type="Gene3D" id="1.10.260.40">
    <property type="entry name" value="lambda repressor-like DNA-binding domains"/>
    <property type="match status" value="1"/>
</dbReference>
<sequence length="207" mass="23523">MITIIGLERLIKTFGFSINQIAQELGIGKQTVYDWLKGKRKIPKERIEQLSKIPEFDHIDKKLFQKEIDEATELEITLAHLNYLSARDSEEIVDEDGNVFILDPHAQSRRAMEMHMLDESEEELKRTRALLHNDTDYLSGLNHSIGESYSLALAALNGIFQQNDASKIKAVTDLLVLINMNDMTDELDKGLKELLKKHDILGGGMFG</sequence>
<dbReference type="InterPro" id="IPR001387">
    <property type="entry name" value="Cro/C1-type_HTH"/>
</dbReference>
<gene>
    <name evidence="2" type="ORF">FQP34_07040</name>
</gene>
<dbReference type="Pfam" id="PF01381">
    <property type="entry name" value="HTH_3"/>
    <property type="match status" value="1"/>
</dbReference>
<dbReference type="InterPro" id="IPR010982">
    <property type="entry name" value="Lambda_DNA-bd_dom_sf"/>
</dbReference>
<dbReference type="SUPFAM" id="SSF47413">
    <property type="entry name" value="lambda repressor-like DNA-binding domains"/>
    <property type="match status" value="1"/>
</dbReference>
<protein>
    <submittedName>
        <fullName evidence="2">Helix-turn-helix domain-containing protein</fullName>
    </submittedName>
</protein>
<dbReference type="RefSeq" id="WP_144477895.1">
    <property type="nucleotide sequence ID" value="NZ_VNKI01000002.1"/>
</dbReference>
<name>A0A8B5Y3H8_9BACI</name>
<organism evidence="2 3">
    <name type="scientific">Peribacillus simplex</name>
    <dbReference type="NCBI Taxonomy" id="1478"/>
    <lineage>
        <taxon>Bacteria</taxon>
        <taxon>Bacillati</taxon>
        <taxon>Bacillota</taxon>
        <taxon>Bacilli</taxon>
        <taxon>Bacillales</taxon>
        <taxon>Bacillaceae</taxon>
        <taxon>Peribacillus</taxon>
    </lineage>
</organism>
<evidence type="ECO:0000313" key="3">
    <source>
        <dbReference type="Proteomes" id="UP000317770"/>
    </source>
</evidence>
<accession>A0A8B5Y3H8</accession>